<organism evidence="1 2">
    <name type="scientific">Bacillus phage CAM003</name>
    <dbReference type="NCBI Taxonomy" id="1486657"/>
    <lineage>
        <taxon>Viruses</taxon>
        <taxon>Duplodnaviria</taxon>
        <taxon>Heunggongvirae</taxon>
        <taxon>Uroviricota</taxon>
        <taxon>Caudoviricetes</taxon>
        <taxon>Herelleviridae</taxon>
        <taxon>Bastillevirinae</taxon>
        <taxon>Bastillevirus</taxon>
        <taxon>Bastillevirus CAM003</taxon>
    </lineage>
</organism>
<accession>A0A024AZ23</accession>
<dbReference type="Proteomes" id="UP000026902">
    <property type="component" value="Segment"/>
</dbReference>
<dbReference type="EMBL" id="KJ489397">
    <property type="protein sequence ID" value="AHZ09559.1"/>
    <property type="molecule type" value="Genomic_DNA"/>
</dbReference>
<proteinExistence type="predicted"/>
<evidence type="ECO:0000313" key="1">
    <source>
        <dbReference type="EMBL" id="AHZ09559.1"/>
    </source>
</evidence>
<protein>
    <submittedName>
        <fullName evidence="1">Uncharacterized protein</fullName>
    </submittedName>
</protein>
<dbReference type="GeneID" id="19526425"/>
<dbReference type="RefSeq" id="YP_009037025.1">
    <property type="nucleotide sequence ID" value="NC_024216.1"/>
</dbReference>
<reference evidence="2" key="1">
    <citation type="submission" date="2014-09" db="EMBL/GenBank/DDBJ databases">
        <authorList>
            <person name="Sauder A.B."/>
            <person name="McKenzie Q.R."/>
            <person name="Temple L.M."/>
            <person name="Alexis B.K."/>
            <person name="Al-Atrache Z."/>
            <person name="Lewis L.O."/>
            <person name="Loesser-Casey K.E."/>
            <person name="Mitchell K.J."/>
        </authorList>
    </citation>
    <scope>NUCLEOTIDE SEQUENCE [LARGE SCALE GENOMIC DNA]</scope>
</reference>
<dbReference type="KEGG" id="vg:19526425"/>
<sequence>MQTKVTDYIEALIAAKLANDGKTLMHLRDGAKGEVVDLYDVAEAIFDVTNDIIIHIDTSQAINEARLRLIVDKLSEDTQLDIYDAFDARGDELFK</sequence>
<name>A0A024AZ23_9CAUD</name>
<keyword evidence="2" id="KW-1185">Reference proteome</keyword>
<evidence type="ECO:0000313" key="2">
    <source>
        <dbReference type="Proteomes" id="UP000026902"/>
    </source>
</evidence>